<evidence type="ECO:0000256" key="1">
    <source>
        <dbReference type="ARBA" id="ARBA00008894"/>
    </source>
</evidence>
<keyword evidence="4" id="KW-0547">Nucleotide-binding</keyword>
<dbReference type="PANTHER" id="PTHR23155">
    <property type="entry name" value="DISEASE RESISTANCE PROTEIN RP"/>
    <property type="match status" value="1"/>
</dbReference>
<keyword evidence="6" id="KW-0175">Coiled coil</keyword>
<dbReference type="PANTHER" id="PTHR23155:SF1062">
    <property type="entry name" value="OS11G0579400 PROTEIN"/>
    <property type="match status" value="1"/>
</dbReference>
<dbReference type="InterPro" id="IPR041118">
    <property type="entry name" value="Rx_N"/>
</dbReference>
<accession>M8A6Q3</accession>
<keyword evidence="2" id="KW-0433">Leucine-rich repeat</keyword>
<evidence type="ECO:0000259" key="8">
    <source>
        <dbReference type="Pfam" id="PF23559"/>
    </source>
</evidence>
<dbReference type="GO" id="GO:0098542">
    <property type="term" value="P:defense response to other organism"/>
    <property type="evidence" value="ECO:0007669"/>
    <property type="project" value="TreeGrafter"/>
</dbReference>
<comment type="similarity">
    <text evidence="1">Belongs to the disease resistance NB-LRR family.</text>
</comment>
<dbReference type="Gene3D" id="1.20.5.4130">
    <property type="match status" value="1"/>
</dbReference>
<keyword evidence="5" id="KW-0611">Plant defense</keyword>
<evidence type="ECO:0000259" key="9">
    <source>
        <dbReference type="Pfam" id="PF23598"/>
    </source>
</evidence>
<name>M8A6Q3_TRIUA</name>
<proteinExistence type="inferred from homology"/>
<gene>
    <name evidence="10" type="ORF">TRIUR3_04632</name>
</gene>
<dbReference type="Gene3D" id="3.80.10.10">
    <property type="entry name" value="Ribonuclease Inhibitor"/>
    <property type="match status" value="2"/>
</dbReference>
<evidence type="ECO:0000256" key="6">
    <source>
        <dbReference type="ARBA" id="ARBA00023054"/>
    </source>
</evidence>
<feature type="domain" description="Disease resistance R13L4/SHOC-2-like LRR" evidence="9">
    <location>
        <begin position="900"/>
        <end position="1249"/>
    </location>
</feature>
<dbReference type="Pfam" id="PF23598">
    <property type="entry name" value="LRR_14"/>
    <property type="match status" value="1"/>
</dbReference>
<feature type="domain" description="Disease resistance N-terminal" evidence="7">
    <location>
        <begin position="8"/>
        <end position="89"/>
    </location>
</feature>
<organism evidence="10">
    <name type="scientific">Triticum urartu</name>
    <name type="common">Red wild einkorn</name>
    <name type="synonym">Crithodium urartu</name>
    <dbReference type="NCBI Taxonomy" id="4572"/>
    <lineage>
        <taxon>Eukaryota</taxon>
        <taxon>Viridiplantae</taxon>
        <taxon>Streptophyta</taxon>
        <taxon>Embryophyta</taxon>
        <taxon>Tracheophyta</taxon>
        <taxon>Spermatophyta</taxon>
        <taxon>Magnoliopsida</taxon>
        <taxon>Liliopsida</taxon>
        <taxon>Poales</taxon>
        <taxon>Poaceae</taxon>
        <taxon>BOP clade</taxon>
        <taxon>Pooideae</taxon>
        <taxon>Triticodae</taxon>
        <taxon>Triticeae</taxon>
        <taxon>Triticinae</taxon>
        <taxon>Triticum</taxon>
    </lineage>
</organism>
<sequence>MAELASGAVSSLLGVIRNEAQLLGRVRQDAQFIREEMESMKSFLAHLERMAPEGGDYDELIRPWMKQVRLLARDCNNCIDLYLSRSSRDIHRARGGLRRFAWWFPWFMQMMAAQHRTAIKLRALRDRDDSCLQCLEIGIEKLRQGIEDLSRFGLSKRSACTIRCLLFVNEAGLNRLFNDLEADDDDALDQRVCDAKIDRYNVELPASWAGAGQLPAGTELAVAASLLPPMHVAASYTAWGGNEEDGDDTVAVYHSVPRRAFFQPPTPEDNVRAKLSDWIQNVAQGNLYHEKSIPSVAVVAPDKEETLAIAIEALAICHYTGMRGIVVNIPLVHFYFQTLRTEDILFYVLRELQSAESQRQQLEGQVLGEEEQHIVNLRKNVIISEKMKLIKNITEDIQGMKVDIQNKLSEIKYTIEQMKGGQLQLDLEQMSHDQLDLMESAKDEPLGVLLRALWVLKLKQVEGAPATKQNQERKGAARPHEDIIKETAKKLKEHMEDEAPAKLKLRQHIEYEECASTICLKEAQYEHILREVFPPVTNKKPPQTREQATAVSVTGPIILVEDQFKQMIRKILQELQDEKYVKEPDTAEPREGTTSQGCNPEAITKEAMKIGEIHWKINEQLKIKGIMDRINGCLMRMGPHYPPILVILKLDHDYVSGWEETRNAFSWMGCIAGALMLTTTVNTSRAKEYCYPSRDPIDHSLLGLYRDIVLELTNRRTSQDSPNIFLDILEKCKSHEFCMKIFVHALCANPKRSNEELTRFNITLQALENSSEDIYMKMLMFCYKDLPKEYKSCLLYLAIFPQRQSIRRSTLIGRWISEGLITKEFWPSSVHRANRCFEVLLDRWLVYPSDIGDSGQVKSCIVGDRVHRFITKVARKQQIIERRVSHHLARHFSIVNDLELRSSDTIQTFFEKLPEESSGASLIKVLDLEGCRCFGEKNQRYLKHICRTMLLLKFLSLRQTDVTQLPSEINNLRELEVLDIRHTNVHESAIVNVLLLKLKCLLAGPIVPSSEPASTKICYVPNKIGKMLNLEVLSNVKARNHQVLKDIGKLWQLRKLGVVIEDNDKLIRNLLRAISDLHVCLKSLSITLPMTEQDPSYEDFSSTGLNYYKQPPKLLLESLSITGTTKKVQLLQQLTKQNDFFQLAKITLTGTRLKQDDLTVLSQFPNIVCLRLRDKAYIDDNLTIKNEEFKNLKCFLVEGSNMTGIFFEGGAVKLEKIILCSTDGLQSLTRVEDLPELKEVEMNNNNKLSLFDKAERVSKVTLCGTKLSKDDLKMFAKIRYMRCLVLKEKACVENEVMFYKDEFPRLNLLIVDGSAISKIEFASGSAPKLEKIIWSFTRGMVGSLSGIGNLPKLKELEFNGDLIPDELKEAINKHKNKPNLIYNKQENQ</sequence>
<evidence type="ECO:0000256" key="4">
    <source>
        <dbReference type="ARBA" id="ARBA00022741"/>
    </source>
</evidence>
<dbReference type="EMBL" id="KD109999">
    <property type="protein sequence ID" value="EMS60380.1"/>
    <property type="molecule type" value="Genomic_DNA"/>
</dbReference>
<evidence type="ECO:0000256" key="2">
    <source>
        <dbReference type="ARBA" id="ARBA00022614"/>
    </source>
</evidence>
<dbReference type="STRING" id="4572.M8A6Q3"/>
<dbReference type="Gene3D" id="1.10.10.10">
    <property type="entry name" value="Winged helix-like DNA-binding domain superfamily/Winged helix DNA-binding domain"/>
    <property type="match status" value="1"/>
</dbReference>
<dbReference type="SUPFAM" id="SSF52047">
    <property type="entry name" value="RNI-like"/>
    <property type="match status" value="1"/>
</dbReference>
<evidence type="ECO:0000259" key="7">
    <source>
        <dbReference type="Pfam" id="PF18052"/>
    </source>
</evidence>
<evidence type="ECO:0000256" key="3">
    <source>
        <dbReference type="ARBA" id="ARBA00022737"/>
    </source>
</evidence>
<dbReference type="Pfam" id="PF18052">
    <property type="entry name" value="Rx_N"/>
    <property type="match status" value="1"/>
</dbReference>
<reference evidence="10" key="1">
    <citation type="journal article" date="2013" name="Nature">
        <title>Draft genome of the wheat A-genome progenitor Triticum urartu.</title>
        <authorList>
            <person name="Ling H.Q."/>
            <person name="Zhao S."/>
            <person name="Liu D."/>
            <person name="Wang J."/>
            <person name="Sun H."/>
            <person name="Zhang C."/>
            <person name="Fan H."/>
            <person name="Li D."/>
            <person name="Dong L."/>
            <person name="Tao Y."/>
            <person name="Gao C."/>
            <person name="Wu H."/>
            <person name="Li Y."/>
            <person name="Cui Y."/>
            <person name="Guo X."/>
            <person name="Zheng S."/>
            <person name="Wang B."/>
            <person name="Yu K."/>
            <person name="Liang Q."/>
            <person name="Yang W."/>
            <person name="Lou X."/>
            <person name="Chen J."/>
            <person name="Feng M."/>
            <person name="Jian J."/>
            <person name="Zhang X."/>
            <person name="Luo G."/>
            <person name="Jiang Y."/>
            <person name="Liu J."/>
            <person name="Wang Z."/>
            <person name="Sha Y."/>
            <person name="Zhang B."/>
            <person name="Wu H."/>
            <person name="Tang D."/>
            <person name="Shen Q."/>
            <person name="Xue P."/>
            <person name="Zou S."/>
            <person name="Wang X."/>
            <person name="Liu X."/>
            <person name="Wang F."/>
            <person name="Yang Y."/>
            <person name="An X."/>
            <person name="Dong Z."/>
            <person name="Zhang K."/>
            <person name="Zhang X."/>
            <person name="Luo M.C."/>
            <person name="Dvorak J."/>
            <person name="Tong Y."/>
            <person name="Wang J."/>
            <person name="Yang H."/>
            <person name="Li Z."/>
            <person name="Wang D."/>
            <person name="Zhang A."/>
            <person name="Wang J."/>
        </authorList>
    </citation>
    <scope>NUCLEOTIDE SEQUENCE</scope>
</reference>
<evidence type="ECO:0000256" key="5">
    <source>
        <dbReference type="ARBA" id="ARBA00022821"/>
    </source>
</evidence>
<dbReference type="CDD" id="cd14798">
    <property type="entry name" value="RX-CC_like"/>
    <property type="match status" value="1"/>
</dbReference>
<dbReference type="InterPro" id="IPR032675">
    <property type="entry name" value="LRR_dom_sf"/>
</dbReference>
<dbReference type="SUPFAM" id="SSF52058">
    <property type="entry name" value="L domain-like"/>
    <property type="match status" value="1"/>
</dbReference>
<evidence type="ECO:0000313" key="10">
    <source>
        <dbReference type="EMBL" id="EMS60380.1"/>
    </source>
</evidence>
<dbReference type="Pfam" id="PF23559">
    <property type="entry name" value="WHD_DRP"/>
    <property type="match status" value="1"/>
</dbReference>
<dbReference type="InterPro" id="IPR055414">
    <property type="entry name" value="LRR_R13L4/SHOC2-like"/>
</dbReference>
<dbReference type="eggNOG" id="KOG4658">
    <property type="taxonomic scope" value="Eukaryota"/>
</dbReference>
<dbReference type="InterPro" id="IPR044974">
    <property type="entry name" value="Disease_R_plants"/>
</dbReference>
<dbReference type="InterPro" id="IPR038005">
    <property type="entry name" value="RX-like_CC"/>
</dbReference>
<dbReference type="InterPro" id="IPR036388">
    <property type="entry name" value="WH-like_DNA-bd_sf"/>
</dbReference>
<keyword evidence="3" id="KW-0677">Repeat</keyword>
<dbReference type="OMA" id="CANPKRS"/>
<dbReference type="GO" id="GO:0000166">
    <property type="term" value="F:nucleotide binding"/>
    <property type="evidence" value="ECO:0007669"/>
    <property type="project" value="UniProtKB-KW"/>
</dbReference>
<feature type="domain" description="Disease resistance protein winged helix" evidence="8">
    <location>
        <begin position="799"/>
        <end position="870"/>
    </location>
</feature>
<dbReference type="InterPro" id="IPR058922">
    <property type="entry name" value="WHD_DRP"/>
</dbReference>
<protein>
    <submittedName>
        <fullName evidence="10">Disease resistance RPP8-like protein 3</fullName>
    </submittedName>
</protein>